<dbReference type="AlphaFoldDB" id="A0A0D2CN93"/>
<keyword evidence="3" id="KW-1185">Reference proteome</keyword>
<evidence type="ECO:0000313" key="2">
    <source>
        <dbReference type="EMBL" id="KIW32723.1"/>
    </source>
</evidence>
<dbReference type="HOGENOM" id="CLU_844686_0_0_1"/>
<feature type="compositionally biased region" description="Basic and acidic residues" evidence="1">
    <location>
        <begin position="320"/>
        <end position="329"/>
    </location>
</feature>
<dbReference type="RefSeq" id="XP_016252939.1">
    <property type="nucleotide sequence ID" value="XM_016391037.1"/>
</dbReference>
<feature type="region of interest" description="Disordered" evidence="1">
    <location>
        <begin position="1"/>
        <end position="65"/>
    </location>
</feature>
<protein>
    <submittedName>
        <fullName evidence="2">Uncharacterized protein</fullName>
    </submittedName>
</protein>
<feature type="region of interest" description="Disordered" evidence="1">
    <location>
        <begin position="113"/>
        <end position="135"/>
    </location>
</feature>
<dbReference type="VEuPathDB" id="FungiDB:PV07_04251"/>
<feature type="compositionally biased region" description="Basic residues" evidence="1">
    <location>
        <begin position="44"/>
        <end position="54"/>
    </location>
</feature>
<proteinExistence type="predicted"/>
<organism evidence="2 3">
    <name type="scientific">Cladophialophora immunda</name>
    <dbReference type="NCBI Taxonomy" id="569365"/>
    <lineage>
        <taxon>Eukaryota</taxon>
        <taxon>Fungi</taxon>
        <taxon>Dikarya</taxon>
        <taxon>Ascomycota</taxon>
        <taxon>Pezizomycotina</taxon>
        <taxon>Eurotiomycetes</taxon>
        <taxon>Chaetothyriomycetidae</taxon>
        <taxon>Chaetothyriales</taxon>
        <taxon>Herpotrichiellaceae</taxon>
        <taxon>Cladophialophora</taxon>
    </lineage>
</organism>
<dbReference type="GeneID" id="27343445"/>
<dbReference type="EMBL" id="KN847041">
    <property type="protein sequence ID" value="KIW32723.1"/>
    <property type="molecule type" value="Genomic_DNA"/>
</dbReference>
<feature type="compositionally biased region" description="Basic and acidic residues" evidence="1">
    <location>
        <begin position="1"/>
        <end position="11"/>
    </location>
</feature>
<feature type="region of interest" description="Disordered" evidence="1">
    <location>
        <begin position="301"/>
        <end position="329"/>
    </location>
</feature>
<evidence type="ECO:0000313" key="3">
    <source>
        <dbReference type="Proteomes" id="UP000054466"/>
    </source>
</evidence>
<sequence>MAPGRLDDQGRTLKPSHVLNPDQRRKSQLASLARMPSNPLAPKHSGRIAGRKTPHYTVSKDCSRREHVNRDTRLKRIMGGLEESNGPTAYSSGILGSSAVTTANSFQKIASSSAKLLRPKPGDKTLPQSSMGPDAPSLPGLISPIRSEDTDFLFGEWDDLFSGDRFILSAGRREIVMAQEAAAQSQQGWKDKHGQGLRTKKKCMSGVSTLDTPNVMISEQRGHHSSSRQHTLRGQNYRSHNPFREFIAARGTPDTTAAKTGRGRGTFTPAEIQRAYKQAQMLQQKAFPLSIATQSFSKLARADRAEPTRTIPHASQTVQMRHDAPPPSQ</sequence>
<reference evidence="2 3" key="1">
    <citation type="submission" date="2015-01" db="EMBL/GenBank/DDBJ databases">
        <title>The Genome Sequence of Cladophialophora immunda CBS83496.</title>
        <authorList>
            <consortium name="The Broad Institute Genomics Platform"/>
            <person name="Cuomo C."/>
            <person name="de Hoog S."/>
            <person name="Gorbushina A."/>
            <person name="Stielow B."/>
            <person name="Teixiera M."/>
            <person name="Abouelleil A."/>
            <person name="Chapman S.B."/>
            <person name="Priest M."/>
            <person name="Young S.K."/>
            <person name="Wortman J."/>
            <person name="Nusbaum C."/>
            <person name="Birren B."/>
        </authorList>
    </citation>
    <scope>NUCLEOTIDE SEQUENCE [LARGE SCALE GENOMIC DNA]</scope>
    <source>
        <strain evidence="2 3">CBS 83496</strain>
    </source>
</reference>
<gene>
    <name evidence="2" type="ORF">PV07_04251</name>
</gene>
<dbReference type="Proteomes" id="UP000054466">
    <property type="component" value="Unassembled WGS sequence"/>
</dbReference>
<name>A0A0D2CN93_9EURO</name>
<accession>A0A0D2CN93</accession>
<evidence type="ECO:0000256" key="1">
    <source>
        <dbReference type="SAM" id="MobiDB-lite"/>
    </source>
</evidence>